<dbReference type="SUPFAM" id="SSF82171">
    <property type="entry name" value="DPP6 N-terminal domain-like"/>
    <property type="match status" value="1"/>
</dbReference>
<accession>A0ABP4SDT0</accession>
<evidence type="ECO:0000313" key="4">
    <source>
        <dbReference type="Proteomes" id="UP001500280"/>
    </source>
</evidence>
<dbReference type="PANTHER" id="PTHR11731:SF193">
    <property type="entry name" value="DIPEPTIDYL PEPTIDASE 9"/>
    <property type="match status" value="1"/>
</dbReference>
<name>A0ABP4SDT0_9ACTN</name>
<proteinExistence type="predicted"/>
<dbReference type="InterPro" id="IPR029058">
    <property type="entry name" value="AB_hydrolase_fold"/>
</dbReference>
<dbReference type="PANTHER" id="PTHR11731">
    <property type="entry name" value="PROTEASE FAMILY S9B,C DIPEPTIDYL-PEPTIDASE IV-RELATED"/>
    <property type="match status" value="1"/>
</dbReference>
<dbReference type="InterPro" id="IPR002469">
    <property type="entry name" value="Peptidase_S9B_N"/>
</dbReference>
<dbReference type="InterPro" id="IPR050278">
    <property type="entry name" value="Serine_Prot_S9B/DPPIV"/>
</dbReference>
<reference evidence="4" key="1">
    <citation type="journal article" date="2019" name="Int. J. Syst. Evol. Microbiol.">
        <title>The Global Catalogue of Microorganisms (GCM) 10K type strain sequencing project: providing services to taxonomists for standard genome sequencing and annotation.</title>
        <authorList>
            <consortium name="The Broad Institute Genomics Platform"/>
            <consortium name="The Broad Institute Genome Sequencing Center for Infectious Disease"/>
            <person name="Wu L."/>
            <person name="Ma J."/>
        </authorList>
    </citation>
    <scope>NUCLEOTIDE SEQUENCE [LARGE SCALE GENOMIC DNA]</scope>
    <source>
        <strain evidence="4">JCM 14307</strain>
    </source>
</reference>
<evidence type="ECO:0000313" key="3">
    <source>
        <dbReference type="EMBL" id="GAA1670496.1"/>
    </source>
</evidence>
<comment type="caution">
    <text evidence="3">The sequence shown here is derived from an EMBL/GenBank/DDBJ whole genome shotgun (WGS) entry which is preliminary data.</text>
</comment>
<keyword evidence="4" id="KW-1185">Reference proteome</keyword>
<sequence length="654" mass="71777">MTRPPEDLPRQFARTRRFTAGAVTGLAIDSTGRYAMFNRSGSLWAVDAARGREQRLGPADSYSTALARVCLRTAEGVSVTNLDTGDRTDLPIGAVDAARIDPTATMIAFAQGGALEIVGVDGSERRTLAKPDGEAVNWGVPEFAASLSMGRESAIWWSPSGDQLLVARVDESRVELRHLADPTRPDALPKRIRYPRAGTANAEVTLSLIALDGGRVEVEWDNVEFEYLVQASWTTEKPLFAVQSRDQRRVLLLEADPATGETTVVREVTDEQWVDVQPGTPTRTADGQLVWIERDLSCDTNRLVVGTDFVTPPGLQVAEIRSVSQAGIALLAQTEPTETQLYCYDGDLRALTTEPGVNDGFVADSTLLLDCRTMNERRIMINGRPIQSRPERPHLELDVELIKAGPDELRTAVFRPSWHRPGMPNLPVLLNPYAGPGFQLVMAHPAPYYAVSRWFAEQGFVVISADGRGTPGRGPAYERAVHGDVKTPALDDQIAALRGVAERYGDLDLERVAVRGWSYSGFLAAAAVIHRPDVFHAGIAGAPVTDQRQYDSYWKERFLGHPDEEPEAYRRGSLLPYATELTRPLLIVQGLADTNVWSSHALRLSGALSAAGKQHELIVLPGEGHSIADEDTIANLLYRELDFLQRSLRVPVRD</sequence>
<gene>
    <name evidence="3" type="ORF">GCM10009745_11300</name>
</gene>
<dbReference type="Pfam" id="PF00930">
    <property type="entry name" value="DPPIV_N"/>
    <property type="match status" value="1"/>
</dbReference>
<evidence type="ECO:0000259" key="2">
    <source>
        <dbReference type="Pfam" id="PF00930"/>
    </source>
</evidence>
<dbReference type="Gene3D" id="3.40.50.1820">
    <property type="entry name" value="alpha/beta hydrolase"/>
    <property type="match status" value="1"/>
</dbReference>
<organism evidence="3 4">
    <name type="scientific">Kribbella yunnanensis</name>
    <dbReference type="NCBI Taxonomy" id="190194"/>
    <lineage>
        <taxon>Bacteria</taxon>
        <taxon>Bacillati</taxon>
        <taxon>Actinomycetota</taxon>
        <taxon>Actinomycetes</taxon>
        <taxon>Propionibacteriales</taxon>
        <taxon>Kribbellaceae</taxon>
        <taxon>Kribbella</taxon>
    </lineage>
</organism>
<protein>
    <submittedName>
        <fullName evidence="3">Prolyl oligopeptidase family serine peptidase</fullName>
    </submittedName>
</protein>
<dbReference type="InterPro" id="IPR001375">
    <property type="entry name" value="Peptidase_S9_cat"/>
</dbReference>
<dbReference type="Gene3D" id="2.140.10.30">
    <property type="entry name" value="Dipeptidylpeptidase IV, N-terminal domain"/>
    <property type="match status" value="1"/>
</dbReference>
<dbReference type="SUPFAM" id="SSF53474">
    <property type="entry name" value="alpha/beta-Hydrolases"/>
    <property type="match status" value="1"/>
</dbReference>
<dbReference type="Pfam" id="PF00326">
    <property type="entry name" value="Peptidase_S9"/>
    <property type="match status" value="1"/>
</dbReference>
<feature type="domain" description="Peptidase S9 prolyl oligopeptidase catalytic" evidence="1">
    <location>
        <begin position="453"/>
        <end position="648"/>
    </location>
</feature>
<dbReference type="Proteomes" id="UP001500280">
    <property type="component" value="Unassembled WGS sequence"/>
</dbReference>
<dbReference type="EMBL" id="BAAANF010000003">
    <property type="protein sequence ID" value="GAA1670496.1"/>
    <property type="molecule type" value="Genomic_DNA"/>
</dbReference>
<evidence type="ECO:0000259" key="1">
    <source>
        <dbReference type="Pfam" id="PF00326"/>
    </source>
</evidence>
<feature type="domain" description="Dipeptidylpeptidase IV N-terminal" evidence="2">
    <location>
        <begin position="77"/>
        <end position="292"/>
    </location>
</feature>